<evidence type="ECO:0000313" key="4">
    <source>
        <dbReference type="EMBL" id="KGM00515.1"/>
    </source>
</evidence>
<evidence type="ECO:0000256" key="2">
    <source>
        <dbReference type="ARBA" id="ARBA00022840"/>
    </source>
</evidence>
<feature type="region of interest" description="Disordered" evidence="3">
    <location>
        <begin position="427"/>
        <end position="451"/>
    </location>
</feature>
<dbReference type="GO" id="GO:0016887">
    <property type="term" value="F:ATP hydrolysis activity"/>
    <property type="evidence" value="ECO:0007669"/>
    <property type="project" value="TreeGrafter"/>
</dbReference>
<proteinExistence type="predicted"/>
<sequence length="451" mass="45805">MSVGVLCAIRGASEAGIVQAVDGTAGRLSVTRRCADLTELLAAAEAGLGRVALVSTDLPMLDREAVAALHRCGVRVVGLGDPSLPWQGERATALGVDLVVDAPEDGTDATAFVRSVVALLERGPSGSADTVDLATAGPPAPGPQYVAPDGDDGLAPPEPSRLVAVWGPTGAPGRTTLAINLAAEIALLGRAALLVDADTYGGTVAQAVGLLDEAPGIAAAARAAGQGTLDVEHLARLTPLLAPGLRVLSGVSRADRWPELPTASLEVVWTVARALTGWTVVDCGFSIEQDEVLSYDTHAPHRNAATLSALQEADEVVVVGAGDPIGVQRLVRSLGELAELGLTGRRTVVVNKVRASVAGPRPEEAIASALERYAGVQAPILVPDDRQATDAALLEARLLHELVPGSPARRAIATLAAQLVGGGVRADGSAEREGLASPVAVGARASRADGP</sequence>
<dbReference type="PANTHER" id="PTHR43384:SF6">
    <property type="entry name" value="SEPTUM SITE-DETERMINING PROTEIN MIND HOMOLOG, CHLOROPLASTIC"/>
    <property type="match status" value="1"/>
</dbReference>
<protein>
    <submittedName>
        <fullName evidence="4">Uncharacterized protein</fullName>
    </submittedName>
</protein>
<dbReference type="EMBL" id="AXNT01000196">
    <property type="protein sequence ID" value="KGM00515.1"/>
    <property type="molecule type" value="Genomic_DNA"/>
</dbReference>
<evidence type="ECO:0000256" key="3">
    <source>
        <dbReference type="SAM" id="MobiDB-lite"/>
    </source>
</evidence>
<dbReference type="AlphaFoldDB" id="A0A0A0B142"/>
<dbReference type="GO" id="GO:0005829">
    <property type="term" value="C:cytosol"/>
    <property type="evidence" value="ECO:0007669"/>
    <property type="project" value="TreeGrafter"/>
</dbReference>
<dbReference type="SUPFAM" id="SSF52540">
    <property type="entry name" value="P-loop containing nucleoside triphosphate hydrolases"/>
    <property type="match status" value="1"/>
</dbReference>
<evidence type="ECO:0000313" key="5">
    <source>
        <dbReference type="Proteomes" id="UP000029833"/>
    </source>
</evidence>
<dbReference type="GO" id="GO:0005524">
    <property type="term" value="F:ATP binding"/>
    <property type="evidence" value="ECO:0007669"/>
    <property type="project" value="UniProtKB-KW"/>
</dbReference>
<name>A0A0A0B142_9CELL</name>
<accession>A0A0A0B142</accession>
<dbReference type="GO" id="GO:0009898">
    <property type="term" value="C:cytoplasmic side of plasma membrane"/>
    <property type="evidence" value="ECO:0007669"/>
    <property type="project" value="TreeGrafter"/>
</dbReference>
<dbReference type="Proteomes" id="UP000029833">
    <property type="component" value="Unassembled WGS sequence"/>
</dbReference>
<dbReference type="InterPro" id="IPR027417">
    <property type="entry name" value="P-loop_NTPase"/>
</dbReference>
<dbReference type="GO" id="GO:0051782">
    <property type="term" value="P:negative regulation of cell division"/>
    <property type="evidence" value="ECO:0007669"/>
    <property type="project" value="TreeGrafter"/>
</dbReference>
<organism evidence="4 5">
    <name type="scientific">Cellulomonas cellasea DSM 20118</name>
    <dbReference type="NCBI Taxonomy" id="1408250"/>
    <lineage>
        <taxon>Bacteria</taxon>
        <taxon>Bacillati</taxon>
        <taxon>Actinomycetota</taxon>
        <taxon>Actinomycetes</taxon>
        <taxon>Micrococcales</taxon>
        <taxon>Cellulomonadaceae</taxon>
        <taxon>Cellulomonas</taxon>
    </lineage>
</organism>
<dbReference type="STRING" id="1408250.Q760_08250"/>
<reference evidence="4 5" key="1">
    <citation type="submission" date="2013-10" db="EMBL/GenBank/DDBJ databases">
        <authorList>
            <person name="Wang G."/>
            <person name="Zhuang W."/>
        </authorList>
    </citation>
    <scope>NUCLEOTIDE SEQUENCE [LARGE SCALE GENOMIC DNA]</scope>
    <source>
        <strain evidence="4 5">DSM 20118</strain>
    </source>
</reference>
<evidence type="ECO:0000256" key="1">
    <source>
        <dbReference type="ARBA" id="ARBA00022741"/>
    </source>
</evidence>
<dbReference type="InterPro" id="IPR050625">
    <property type="entry name" value="ParA/MinD_ATPase"/>
</dbReference>
<dbReference type="Gene3D" id="3.40.50.300">
    <property type="entry name" value="P-loop containing nucleotide triphosphate hydrolases"/>
    <property type="match status" value="1"/>
</dbReference>
<gene>
    <name evidence="4" type="ORF">Q760_08250</name>
</gene>
<dbReference type="PANTHER" id="PTHR43384">
    <property type="entry name" value="SEPTUM SITE-DETERMINING PROTEIN MIND HOMOLOG, CHLOROPLASTIC-RELATED"/>
    <property type="match status" value="1"/>
</dbReference>
<keyword evidence="1" id="KW-0547">Nucleotide-binding</keyword>
<keyword evidence="2" id="KW-0067">ATP-binding</keyword>
<keyword evidence="5" id="KW-1185">Reference proteome</keyword>
<comment type="caution">
    <text evidence="4">The sequence shown here is derived from an EMBL/GenBank/DDBJ whole genome shotgun (WGS) entry which is preliminary data.</text>
</comment>